<dbReference type="Gramene" id="OQU86328">
    <property type="protein sequence ID" value="OQU86328"/>
    <property type="gene ID" value="SORBI_3003G073540"/>
</dbReference>
<feature type="region of interest" description="Disordered" evidence="1">
    <location>
        <begin position="1"/>
        <end position="39"/>
    </location>
</feature>
<keyword evidence="3" id="KW-1185">Reference proteome</keyword>
<protein>
    <submittedName>
        <fullName evidence="2">Uncharacterized protein</fullName>
    </submittedName>
</protein>
<evidence type="ECO:0000256" key="1">
    <source>
        <dbReference type="SAM" id="MobiDB-lite"/>
    </source>
</evidence>
<accession>A0A1W0VW09</accession>
<name>A0A1W0VW09_SORBI</name>
<sequence length="101" mass="11264">MSVSNGTTGTERASEGGRRATSQGEPNDRRGHAPSDHAIKITLIGASTVDLGVGDRAWRPRTRETIRYREIRSRRRQAEGFMHVSSRGMGIFLLYMSFDLV</sequence>
<reference evidence="3" key="2">
    <citation type="journal article" date="2018" name="Plant J.">
        <title>The Sorghum bicolor reference genome: improved assembly, gene annotations, a transcriptome atlas, and signatures of genome organization.</title>
        <authorList>
            <person name="McCormick R.F."/>
            <person name="Truong S.K."/>
            <person name="Sreedasyam A."/>
            <person name="Jenkins J."/>
            <person name="Shu S."/>
            <person name="Sims D."/>
            <person name="Kennedy M."/>
            <person name="Amirebrahimi M."/>
            <person name="Weers B.D."/>
            <person name="McKinley B."/>
            <person name="Mattison A."/>
            <person name="Morishige D.T."/>
            <person name="Grimwood J."/>
            <person name="Schmutz J."/>
            <person name="Mullet J.E."/>
        </authorList>
    </citation>
    <scope>NUCLEOTIDE SEQUENCE [LARGE SCALE GENOMIC DNA]</scope>
    <source>
        <strain evidence="3">cv. BTx623</strain>
    </source>
</reference>
<evidence type="ECO:0000313" key="3">
    <source>
        <dbReference type="Proteomes" id="UP000000768"/>
    </source>
</evidence>
<feature type="compositionally biased region" description="Basic and acidic residues" evidence="1">
    <location>
        <begin position="26"/>
        <end position="39"/>
    </location>
</feature>
<gene>
    <name evidence="2" type="ORF">SORBI_3003G073540</name>
</gene>
<reference evidence="2 3" key="1">
    <citation type="journal article" date="2009" name="Nature">
        <title>The Sorghum bicolor genome and the diversification of grasses.</title>
        <authorList>
            <person name="Paterson A.H."/>
            <person name="Bowers J.E."/>
            <person name="Bruggmann R."/>
            <person name="Dubchak I."/>
            <person name="Grimwood J."/>
            <person name="Gundlach H."/>
            <person name="Haberer G."/>
            <person name="Hellsten U."/>
            <person name="Mitros T."/>
            <person name="Poliakov A."/>
            <person name="Schmutz J."/>
            <person name="Spannagl M."/>
            <person name="Tang H."/>
            <person name="Wang X."/>
            <person name="Wicker T."/>
            <person name="Bharti A.K."/>
            <person name="Chapman J."/>
            <person name="Feltus F.A."/>
            <person name="Gowik U."/>
            <person name="Grigoriev I.V."/>
            <person name="Lyons E."/>
            <person name="Maher C.A."/>
            <person name="Martis M."/>
            <person name="Narechania A."/>
            <person name="Otillar R.P."/>
            <person name="Penning B.W."/>
            <person name="Salamov A.A."/>
            <person name="Wang Y."/>
            <person name="Zhang L."/>
            <person name="Carpita N.C."/>
            <person name="Freeling M."/>
            <person name="Gingle A.R."/>
            <person name="Hash C.T."/>
            <person name="Keller B."/>
            <person name="Klein P."/>
            <person name="Kresovich S."/>
            <person name="McCann M.C."/>
            <person name="Ming R."/>
            <person name="Peterson D.G."/>
            <person name="Mehboob-ur-Rahman"/>
            <person name="Ware D."/>
            <person name="Westhoff P."/>
            <person name="Mayer K.F."/>
            <person name="Messing J."/>
            <person name="Rokhsar D.S."/>
        </authorList>
    </citation>
    <scope>NUCLEOTIDE SEQUENCE [LARGE SCALE GENOMIC DNA]</scope>
    <source>
        <strain evidence="3">cv. BTx623</strain>
    </source>
</reference>
<dbReference type="EMBL" id="CM000762">
    <property type="protein sequence ID" value="OQU86328.1"/>
    <property type="molecule type" value="Genomic_DNA"/>
</dbReference>
<feature type="compositionally biased region" description="Polar residues" evidence="1">
    <location>
        <begin position="1"/>
        <end position="11"/>
    </location>
</feature>
<proteinExistence type="predicted"/>
<evidence type="ECO:0000313" key="2">
    <source>
        <dbReference type="EMBL" id="OQU86328.1"/>
    </source>
</evidence>
<dbReference type="Proteomes" id="UP000000768">
    <property type="component" value="Chromosome 3"/>
</dbReference>
<dbReference type="AlphaFoldDB" id="A0A1W0VW09"/>
<organism evidence="2 3">
    <name type="scientific">Sorghum bicolor</name>
    <name type="common">Sorghum</name>
    <name type="synonym">Sorghum vulgare</name>
    <dbReference type="NCBI Taxonomy" id="4558"/>
    <lineage>
        <taxon>Eukaryota</taxon>
        <taxon>Viridiplantae</taxon>
        <taxon>Streptophyta</taxon>
        <taxon>Embryophyta</taxon>
        <taxon>Tracheophyta</taxon>
        <taxon>Spermatophyta</taxon>
        <taxon>Magnoliopsida</taxon>
        <taxon>Liliopsida</taxon>
        <taxon>Poales</taxon>
        <taxon>Poaceae</taxon>
        <taxon>PACMAD clade</taxon>
        <taxon>Panicoideae</taxon>
        <taxon>Andropogonodae</taxon>
        <taxon>Andropogoneae</taxon>
        <taxon>Sorghinae</taxon>
        <taxon>Sorghum</taxon>
    </lineage>
</organism>
<dbReference type="InParanoid" id="A0A1W0VW09"/>